<dbReference type="EMBL" id="FMYP01000015">
    <property type="protein sequence ID" value="SDC03437.1"/>
    <property type="molecule type" value="Genomic_DNA"/>
</dbReference>
<gene>
    <name evidence="2" type="ORF">SAMN05216323_101524</name>
</gene>
<evidence type="ECO:0000313" key="2">
    <source>
        <dbReference type="EMBL" id="SDC03437.1"/>
    </source>
</evidence>
<protein>
    <submittedName>
        <fullName evidence="2">Uncharacterized protein</fullName>
    </submittedName>
</protein>
<reference evidence="2 3" key="1">
    <citation type="submission" date="2016-09" db="EMBL/GenBank/DDBJ databases">
        <authorList>
            <person name="Capua I."/>
            <person name="De Benedictis P."/>
            <person name="Joannis T."/>
            <person name="Lombin L.H."/>
            <person name="Cattoli G."/>
        </authorList>
    </citation>
    <scope>NUCLEOTIDE SEQUENCE [LARGE SCALE GENOMIC DNA]</scope>
    <source>
        <strain evidence="2 3">A7P-90m</strain>
    </source>
</reference>
<keyword evidence="3" id="KW-1185">Reference proteome</keyword>
<proteinExistence type="predicted"/>
<dbReference type="AlphaFoldDB" id="A0A1G6IA88"/>
<feature type="compositionally biased region" description="Polar residues" evidence="1">
    <location>
        <begin position="70"/>
        <end position="81"/>
    </location>
</feature>
<dbReference type="Proteomes" id="UP000199452">
    <property type="component" value="Unassembled WGS sequence"/>
</dbReference>
<feature type="region of interest" description="Disordered" evidence="1">
    <location>
        <begin position="57"/>
        <end position="93"/>
    </location>
</feature>
<feature type="region of interest" description="Disordered" evidence="1">
    <location>
        <begin position="1"/>
        <end position="25"/>
    </location>
</feature>
<evidence type="ECO:0000313" key="3">
    <source>
        <dbReference type="Proteomes" id="UP000199452"/>
    </source>
</evidence>
<dbReference type="STRING" id="1640674.SAMN05216323_101524"/>
<feature type="compositionally biased region" description="Basic and acidic residues" evidence="1">
    <location>
        <begin position="10"/>
        <end position="21"/>
    </location>
</feature>
<organism evidence="2 3">
    <name type="scientific">Williamwhitmania taraxaci</name>
    <dbReference type="NCBI Taxonomy" id="1640674"/>
    <lineage>
        <taxon>Bacteria</taxon>
        <taxon>Pseudomonadati</taxon>
        <taxon>Bacteroidota</taxon>
        <taxon>Bacteroidia</taxon>
        <taxon>Bacteroidales</taxon>
        <taxon>Williamwhitmaniaceae</taxon>
        <taxon>Williamwhitmania</taxon>
    </lineage>
</organism>
<dbReference type="RefSeq" id="WP_125869782.1">
    <property type="nucleotide sequence ID" value="NZ_FMYP01000015.1"/>
</dbReference>
<sequence length="93" mass="10559">MEAEDALVFRVDDTTTEKEEPPSSIKNVANPRLAINNGYALPLEGKLLSTERTKNQRCIGKHQRERWQKPQLNPTHRNATSRMLVKSMQPCSG</sequence>
<evidence type="ECO:0000256" key="1">
    <source>
        <dbReference type="SAM" id="MobiDB-lite"/>
    </source>
</evidence>
<name>A0A1G6IA88_9BACT</name>
<accession>A0A1G6IA88</accession>